<name>A0AB37ZD65_9PSED</name>
<accession>A0AB37ZD65</accession>
<dbReference type="Proteomes" id="UP000242418">
    <property type="component" value="Unassembled WGS sequence"/>
</dbReference>
<organism evidence="3 4">
    <name type="scientific">Pseudomonas peli</name>
    <dbReference type="NCBI Taxonomy" id="592361"/>
    <lineage>
        <taxon>Bacteria</taxon>
        <taxon>Pseudomonadati</taxon>
        <taxon>Pseudomonadota</taxon>
        <taxon>Gammaproteobacteria</taxon>
        <taxon>Pseudomonadales</taxon>
        <taxon>Pseudomonadaceae</taxon>
        <taxon>Pseudomonas</taxon>
    </lineage>
</organism>
<sequence>MSIGVLADSRAFYWIQDKIAAMKNDDWLASLQIATTDKLKEWRQAIDSELKKREGRERAEARKKIKELAEAHGIDLATLAPSGGGKQEPKYRNPNDQFQTWSGVGRKPKWVEAWLAAGKPLEELAIN</sequence>
<dbReference type="InterPro" id="IPR027444">
    <property type="entry name" value="H-NS_C_dom"/>
</dbReference>
<dbReference type="InterPro" id="IPR037150">
    <property type="entry name" value="H-NS_C_dom_sf"/>
</dbReference>
<dbReference type="RefSeq" id="WP_208597451.1">
    <property type="nucleotide sequence ID" value="NZ_FMTL01000011.1"/>
</dbReference>
<keyword evidence="4" id="KW-1185">Reference proteome</keyword>
<feature type="domain" description="DNA-binding protein H-NS-like C-terminal" evidence="2">
    <location>
        <begin position="81"/>
        <end position="126"/>
    </location>
</feature>
<protein>
    <submittedName>
        <fullName evidence="3">Nucleoid protein H-NS</fullName>
    </submittedName>
</protein>
<dbReference type="SUPFAM" id="SSF81273">
    <property type="entry name" value="H-NS histone-like proteins"/>
    <property type="match status" value="1"/>
</dbReference>
<dbReference type="EMBL" id="FMTL01000011">
    <property type="protein sequence ID" value="SCW89712.1"/>
    <property type="molecule type" value="Genomic_DNA"/>
</dbReference>
<gene>
    <name evidence="3" type="ORF">SAMN05216370_0071</name>
</gene>
<reference evidence="3 4" key="1">
    <citation type="submission" date="2016-10" db="EMBL/GenBank/DDBJ databases">
        <authorList>
            <person name="Varghese N."/>
            <person name="Submissions S."/>
        </authorList>
    </citation>
    <scope>NUCLEOTIDE SEQUENCE [LARGE SCALE GENOMIC DNA]</scope>
    <source>
        <strain evidence="3 4">DSM 17833</strain>
    </source>
</reference>
<evidence type="ECO:0000313" key="4">
    <source>
        <dbReference type="Proteomes" id="UP000242418"/>
    </source>
</evidence>
<dbReference type="Gene3D" id="4.10.430.10">
    <property type="entry name" value="Histone-like protein H-NS, C-terminal domain"/>
    <property type="match status" value="1"/>
</dbReference>
<dbReference type="SMART" id="SM00528">
    <property type="entry name" value="HNS"/>
    <property type="match status" value="1"/>
</dbReference>
<dbReference type="Pfam" id="PF00816">
    <property type="entry name" value="Histone_HNS"/>
    <property type="match status" value="1"/>
</dbReference>
<evidence type="ECO:0000256" key="1">
    <source>
        <dbReference type="SAM" id="MobiDB-lite"/>
    </source>
</evidence>
<proteinExistence type="predicted"/>
<feature type="region of interest" description="Disordered" evidence="1">
    <location>
        <begin position="78"/>
        <end position="102"/>
    </location>
</feature>
<evidence type="ECO:0000313" key="3">
    <source>
        <dbReference type="EMBL" id="SCW89712.1"/>
    </source>
</evidence>
<dbReference type="GO" id="GO:0003677">
    <property type="term" value="F:DNA binding"/>
    <property type="evidence" value="ECO:0007669"/>
    <property type="project" value="InterPro"/>
</dbReference>
<dbReference type="AlphaFoldDB" id="A0AB37ZD65"/>
<evidence type="ECO:0000259" key="2">
    <source>
        <dbReference type="SMART" id="SM00528"/>
    </source>
</evidence>
<comment type="caution">
    <text evidence="3">The sequence shown here is derived from an EMBL/GenBank/DDBJ whole genome shotgun (WGS) entry which is preliminary data.</text>
</comment>